<accession>A0A2U9IQY7</accession>
<reference evidence="2" key="3">
    <citation type="submission" date="2020-03" db="EMBL/GenBank/DDBJ databases">
        <title>Sequencing and Assembly of Multiple Reported Metal-Biooxidizing Members of the Extremely Thermoacidophilic Archaeal Family Sulfolobaceae.</title>
        <authorList>
            <person name="Counts J.A."/>
            <person name="Kelly R.M."/>
        </authorList>
    </citation>
    <scope>NUCLEOTIDE SEQUENCE [LARGE SCALE GENOMIC DNA]</scope>
    <source>
        <strain evidence="2">HO1-1</strain>
    </source>
</reference>
<gene>
    <name evidence="1" type="ORF">DFR87_00560</name>
</gene>
<protein>
    <submittedName>
        <fullName evidence="1">Uncharacterized protein</fullName>
    </submittedName>
</protein>
<dbReference type="STRING" id="1293036.GCA_001315825_01743"/>
<dbReference type="GeneID" id="36833788"/>
<dbReference type="EMBL" id="CP029287">
    <property type="protein sequence ID" value="AWR98451.1"/>
    <property type="molecule type" value="Genomic_DNA"/>
</dbReference>
<dbReference type="KEGG" id="mhk:DFR87_00560"/>
<reference evidence="1 2" key="1">
    <citation type="submission" date="2018-05" db="EMBL/GenBank/DDBJ databases">
        <title>Complete Genome Sequences of Extremely Thermoacidophilic, Metal-Mobilizing Type-Strain Members of the Archaeal Family Sulfolobaceae: Acidianus brierleyi DSM-1651T, Acidianus sulfidivorans DSM-18786T, Metallosphaera hakonensis DSM-7519T, and Metallosphaera prunae DSM-10039T.</title>
        <authorList>
            <person name="Counts J.A."/>
            <person name="Kelly R.M."/>
        </authorList>
    </citation>
    <scope>NUCLEOTIDE SEQUENCE [LARGE SCALE GENOMIC DNA]</scope>
    <source>
        <strain evidence="1 2">HO1-1</strain>
    </source>
</reference>
<evidence type="ECO:0000313" key="1">
    <source>
        <dbReference type="EMBL" id="AWR98451.1"/>
    </source>
</evidence>
<dbReference type="Proteomes" id="UP000247586">
    <property type="component" value="Chromosome"/>
</dbReference>
<evidence type="ECO:0000313" key="2">
    <source>
        <dbReference type="Proteomes" id="UP000247586"/>
    </source>
</evidence>
<name>A0A2U9IQY7_9CREN</name>
<dbReference type="AlphaFoldDB" id="A0A2U9IQY7"/>
<keyword evidence="2" id="KW-1185">Reference proteome</keyword>
<sequence length="140" mass="15277">MRVRKNLVMLGLLLIAFVSIMVAVLITHPVKNVPVTNSSIPEFNATVVPGFYLQDSSVYFVYFRPIQYVIVQGITYKPEYGNQPPNGVFRFENVTVLNLSQNVTLKIVVDGVAQNLTLPVFHGAVGVPATGTLVPVNSSS</sequence>
<proteinExistence type="predicted"/>
<dbReference type="RefSeq" id="WP_110368682.1">
    <property type="nucleotide sequence ID" value="NZ_CP029287.2"/>
</dbReference>
<organism evidence="1 2">
    <name type="scientific">Metallosphaera hakonensis JCM 8857 = DSM 7519</name>
    <dbReference type="NCBI Taxonomy" id="1293036"/>
    <lineage>
        <taxon>Archaea</taxon>
        <taxon>Thermoproteota</taxon>
        <taxon>Thermoprotei</taxon>
        <taxon>Sulfolobales</taxon>
        <taxon>Sulfolobaceae</taxon>
        <taxon>Metallosphaera</taxon>
    </lineage>
</organism>
<dbReference type="OrthoDB" id="383457at2157"/>
<reference evidence="2" key="2">
    <citation type="submission" date="2020-03" db="EMBL/GenBank/DDBJ databases">
        <title>Complete Genome Sequences of Extremely Thermoacidophilic, Metal-Mobilizing Type-Strain Members of the Archaeal Family Sulfolobaceae: Acidianus brierleyi DSM-1651T, Acidianus sulfidivorans DSM-18786T, Metallosphaera hakonensis DSM-7519T, and Metallosphaera prunae DSM-10039T.</title>
        <authorList>
            <person name="Counts J.A."/>
            <person name="Kelly R.M."/>
        </authorList>
    </citation>
    <scope>NUCLEOTIDE SEQUENCE [LARGE SCALE GENOMIC DNA]</scope>
    <source>
        <strain evidence="2">HO1-1</strain>
    </source>
</reference>